<keyword evidence="4 7" id="KW-1133">Transmembrane helix</keyword>
<sequence>MSSGVLWALSFALLLAAAGVMLWRGSQLREQSAHTRRFFDSRLEAGAKVAVPAAAAGGAGSASTRQKAAAASPPAGQAARPTTAAAGLAAWRARAQAWWLGINDRAGLEEVRGLLYVLAGLVLLAMLVAGARGGWVAAGAALLGGAALVCLWVLRRISARRLKIVRQLPSFLDGVVRLVTLGNSVPAAFQGALGTTEMPLRRCLDQVSRMLRTGVEIDRAMLHIAREYRVREFELVGSVLRLSVKYGGRADVMLERMATFMRDLEQAERELHAMSAETRLSAWVLGLLPIAVGSFVVSTNPQYFTAMWINESGRLVLYVAFGLQMLGGYLLYRMARLR</sequence>
<evidence type="ECO:0000256" key="3">
    <source>
        <dbReference type="ARBA" id="ARBA00022692"/>
    </source>
</evidence>
<accession>A0A0B6RRX8</accession>
<feature type="transmembrane region" description="Helical" evidence="7">
    <location>
        <begin position="315"/>
        <end position="332"/>
    </location>
</feature>
<reference evidence="10" key="1">
    <citation type="submission" date="2011-03" db="EMBL/GenBank/DDBJ databases">
        <authorList>
            <person name="Voget S."/>
            <person name="Streit W.R."/>
            <person name="Jaeger K.E."/>
            <person name="Daniel R."/>
        </authorList>
    </citation>
    <scope>NUCLEOTIDE SEQUENCE [LARGE SCALE GENOMIC DNA]</scope>
    <source>
        <strain evidence="10">PG1</strain>
    </source>
</reference>
<feature type="domain" description="Type II secretion system protein GspF" evidence="8">
    <location>
        <begin position="171"/>
        <end position="297"/>
    </location>
</feature>
<dbReference type="KEGG" id="bgp:BGL_1c16340"/>
<dbReference type="HOGENOM" id="CLU_065961_0_0_4"/>
<evidence type="ECO:0000256" key="2">
    <source>
        <dbReference type="ARBA" id="ARBA00022475"/>
    </source>
</evidence>
<gene>
    <name evidence="9" type="primary">tadB</name>
    <name evidence="9" type="ORF">BGL_1c16340</name>
</gene>
<dbReference type="PANTHER" id="PTHR35007">
    <property type="entry name" value="INTEGRAL MEMBRANE PROTEIN-RELATED"/>
    <property type="match status" value="1"/>
</dbReference>
<evidence type="ECO:0000313" key="10">
    <source>
        <dbReference type="Proteomes" id="UP000031838"/>
    </source>
</evidence>
<dbReference type="Pfam" id="PF00482">
    <property type="entry name" value="T2SSF"/>
    <property type="match status" value="1"/>
</dbReference>
<name>A0A0B6RRX8_BURPL</name>
<dbReference type="RefSeq" id="WP_042624736.1">
    <property type="nucleotide sequence ID" value="NZ_CP002580.1"/>
</dbReference>
<proteinExistence type="predicted"/>
<evidence type="ECO:0000256" key="5">
    <source>
        <dbReference type="ARBA" id="ARBA00023136"/>
    </source>
</evidence>
<evidence type="ECO:0000256" key="7">
    <source>
        <dbReference type="SAM" id="Phobius"/>
    </source>
</evidence>
<comment type="subcellular location">
    <subcellularLocation>
        <location evidence="1">Cell membrane</location>
        <topology evidence="1">Multi-pass membrane protein</topology>
    </subcellularLocation>
</comment>
<protein>
    <submittedName>
        <fullName evidence="9">Flp pilus assembly protein TadB</fullName>
    </submittedName>
</protein>
<evidence type="ECO:0000256" key="1">
    <source>
        <dbReference type="ARBA" id="ARBA00004651"/>
    </source>
</evidence>
<feature type="transmembrane region" description="Helical" evidence="7">
    <location>
        <begin position="280"/>
        <end position="303"/>
    </location>
</feature>
<evidence type="ECO:0000256" key="6">
    <source>
        <dbReference type="SAM" id="Coils"/>
    </source>
</evidence>
<feature type="transmembrane region" description="Helical" evidence="7">
    <location>
        <begin position="6"/>
        <end position="23"/>
    </location>
</feature>
<dbReference type="EMBL" id="CP002580">
    <property type="protein sequence ID" value="AJK46148.1"/>
    <property type="molecule type" value="Genomic_DNA"/>
</dbReference>
<keyword evidence="6" id="KW-0175">Coiled coil</keyword>
<reference evidence="9 10" key="2">
    <citation type="journal article" date="2016" name="Appl. Microbiol. Biotechnol.">
        <title>Mutations improving production and secretion of extracellular lipase by Burkholderia glumae PG1.</title>
        <authorList>
            <person name="Knapp A."/>
            <person name="Voget S."/>
            <person name="Gao R."/>
            <person name="Zaburannyi N."/>
            <person name="Krysciak D."/>
            <person name="Breuer M."/>
            <person name="Hauer B."/>
            <person name="Streit W.R."/>
            <person name="Muller R."/>
            <person name="Daniel R."/>
            <person name="Jaeger K.E."/>
        </authorList>
    </citation>
    <scope>NUCLEOTIDE SEQUENCE [LARGE SCALE GENOMIC DNA]</scope>
    <source>
        <strain evidence="9 10">PG1</strain>
    </source>
</reference>
<organism evidence="9 10">
    <name type="scientific">Burkholderia plantarii</name>
    <dbReference type="NCBI Taxonomy" id="41899"/>
    <lineage>
        <taxon>Bacteria</taxon>
        <taxon>Pseudomonadati</taxon>
        <taxon>Pseudomonadota</taxon>
        <taxon>Betaproteobacteria</taxon>
        <taxon>Burkholderiales</taxon>
        <taxon>Burkholderiaceae</taxon>
        <taxon>Burkholderia</taxon>
    </lineage>
</organism>
<keyword evidence="3 7" id="KW-0812">Transmembrane</keyword>
<keyword evidence="2" id="KW-1003">Cell membrane</keyword>
<keyword evidence="5 7" id="KW-0472">Membrane</keyword>
<dbReference type="AlphaFoldDB" id="A0A0B6RRX8"/>
<evidence type="ECO:0000259" key="8">
    <source>
        <dbReference type="Pfam" id="PF00482"/>
    </source>
</evidence>
<feature type="transmembrane region" description="Helical" evidence="7">
    <location>
        <begin position="113"/>
        <end position="129"/>
    </location>
</feature>
<dbReference type="InterPro" id="IPR018076">
    <property type="entry name" value="T2SS_GspF_dom"/>
</dbReference>
<dbReference type="PANTHER" id="PTHR35007:SF1">
    <property type="entry name" value="PILUS ASSEMBLY PROTEIN"/>
    <property type="match status" value="1"/>
</dbReference>
<evidence type="ECO:0000313" key="9">
    <source>
        <dbReference type="EMBL" id="AJK46148.1"/>
    </source>
</evidence>
<feature type="coiled-coil region" evidence="6">
    <location>
        <begin position="250"/>
        <end position="277"/>
    </location>
</feature>
<keyword evidence="10" id="KW-1185">Reference proteome</keyword>
<feature type="transmembrane region" description="Helical" evidence="7">
    <location>
        <begin position="135"/>
        <end position="154"/>
    </location>
</feature>
<evidence type="ECO:0000256" key="4">
    <source>
        <dbReference type="ARBA" id="ARBA00022989"/>
    </source>
</evidence>
<dbReference type="GO" id="GO:0005886">
    <property type="term" value="C:plasma membrane"/>
    <property type="evidence" value="ECO:0007669"/>
    <property type="project" value="UniProtKB-SubCell"/>
</dbReference>
<dbReference type="Proteomes" id="UP000031838">
    <property type="component" value="Chromosome 1"/>
</dbReference>